<evidence type="ECO:0000313" key="3">
    <source>
        <dbReference type="EMBL" id="SFI60397.1"/>
    </source>
</evidence>
<dbReference type="Gene3D" id="3.40.50.300">
    <property type="entry name" value="P-loop containing nucleotide triphosphate hydrolases"/>
    <property type="match status" value="1"/>
</dbReference>
<dbReference type="STRING" id="420953.SAMN05192543_103733"/>
<feature type="region of interest" description="Disordered" evidence="1">
    <location>
        <begin position="338"/>
        <end position="379"/>
    </location>
</feature>
<sequence length="379" mass="42919">MQQFSPDSPEAMKISAYRDQRFMHLKLEEAFKALNQIGNPSHSESIIALVGPTGVGKSVLIREFVKRVNQSFAAEMEHDFSMVPAISIELPSPISGDFNWKDTGIRIISAFDEPLISRKMIPRLQAELEGEIVANPSRLVAEELRRAVKNCVRNRKTRVIAFDEASNLFRARSASRHLLQLDLVKSLSNDIKIPLILSSTYDLLNRENFHGQLMRRTEVIHLGRYLQEDLKPGNPYGESFQNTVYSLLNALPVPWEKHLVDCPDYFLMNCIGCVGILKKWLMLALEQALTLDRSIDADLLESTSYENYRLITMLEEAQAGERLLDDVKTEELARRLGFAQTPSPVLSTKRETDRPTRSAKGHHKPGKRKPGRDQVGGKL</sequence>
<evidence type="ECO:0000259" key="2">
    <source>
        <dbReference type="SMART" id="SM00382"/>
    </source>
</evidence>
<proteinExistence type="predicted"/>
<name>A0A1I3JJG6_9BURK</name>
<feature type="domain" description="AAA+ ATPase" evidence="2">
    <location>
        <begin position="43"/>
        <end position="226"/>
    </location>
</feature>
<dbReference type="InterPro" id="IPR003593">
    <property type="entry name" value="AAA+_ATPase"/>
</dbReference>
<reference evidence="3 4" key="1">
    <citation type="submission" date="2016-10" db="EMBL/GenBank/DDBJ databases">
        <authorList>
            <person name="de Groot N.N."/>
        </authorList>
    </citation>
    <scope>NUCLEOTIDE SEQUENCE [LARGE SCALE GENOMIC DNA]</scope>
    <source>
        <strain evidence="3 4">LMG 23650</strain>
    </source>
</reference>
<gene>
    <name evidence="3" type="ORF">SAMN05192543_103733</name>
</gene>
<dbReference type="SMART" id="SM00382">
    <property type="entry name" value="AAA"/>
    <property type="match status" value="1"/>
</dbReference>
<evidence type="ECO:0000256" key="1">
    <source>
        <dbReference type="SAM" id="MobiDB-lite"/>
    </source>
</evidence>
<dbReference type="OrthoDB" id="9086539at2"/>
<dbReference type="EMBL" id="FOQU01000003">
    <property type="protein sequence ID" value="SFI60397.1"/>
    <property type="molecule type" value="Genomic_DNA"/>
</dbReference>
<organism evidence="3 4">
    <name type="scientific">Paraburkholderia megapolitana</name>
    <dbReference type="NCBI Taxonomy" id="420953"/>
    <lineage>
        <taxon>Bacteria</taxon>
        <taxon>Pseudomonadati</taxon>
        <taxon>Pseudomonadota</taxon>
        <taxon>Betaproteobacteria</taxon>
        <taxon>Burkholderiales</taxon>
        <taxon>Burkholderiaceae</taxon>
        <taxon>Paraburkholderia</taxon>
    </lineage>
</organism>
<keyword evidence="4" id="KW-1185">Reference proteome</keyword>
<dbReference type="InterPro" id="IPR049945">
    <property type="entry name" value="AAA_22"/>
</dbReference>
<accession>A0A1I3JJG6</accession>
<feature type="compositionally biased region" description="Basic residues" evidence="1">
    <location>
        <begin position="357"/>
        <end position="370"/>
    </location>
</feature>
<dbReference type="Pfam" id="PF13401">
    <property type="entry name" value="AAA_22"/>
    <property type="match status" value="1"/>
</dbReference>
<dbReference type="RefSeq" id="WP_091011610.1">
    <property type="nucleotide sequence ID" value="NZ_CP041745.1"/>
</dbReference>
<protein>
    <submittedName>
        <fullName evidence="3">AAA domain-containing protein</fullName>
    </submittedName>
</protein>
<evidence type="ECO:0000313" key="4">
    <source>
        <dbReference type="Proteomes" id="UP000199548"/>
    </source>
</evidence>
<dbReference type="Proteomes" id="UP000199548">
    <property type="component" value="Unassembled WGS sequence"/>
</dbReference>
<dbReference type="SUPFAM" id="SSF52540">
    <property type="entry name" value="P-loop containing nucleoside triphosphate hydrolases"/>
    <property type="match status" value="1"/>
</dbReference>
<dbReference type="GO" id="GO:0016887">
    <property type="term" value="F:ATP hydrolysis activity"/>
    <property type="evidence" value="ECO:0007669"/>
    <property type="project" value="InterPro"/>
</dbReference>
<dbReference type="AlphaFoldDB" id="A0A1I3JJG6"/>
<dbReference type="InterPro" id="IPR027417">
    <property type="entry name" value="P-loop_NTPase"/>
</dbReference>